<evidence type="ECO:0000313" key="1">
    <source>
        <dbReference type="EMBL" id="CAM11887.1"/>
    </source>
</evidence>
<dbReference type="KEGG" id="pal:PA0553"/>
<name>B1VAB4_PHYAS</name>
<reference evidence="1 2" key="1">
    <citation type="journal article" date="2008" name="J. Bacteriol.">
        <title>Comparative genome analysis of 'Candidatus Phytoplasma australiense' (subgroup tuf-Australia I; rp-A) and 'Ca. Phytoplasma asteris' strains OY-M and AY-WB.</title>
        <authorList>
            <person name="Tran-Nguyen L.T."/>
            <person name="Kube M."/>
            <person name="Schneider B."/>
            <person name="Reinhardt R."/>
            <person name="Gibb K.S."/>
        </authorList>
    </citation>
    <scope>NUCLEOTIDE SEQUENCE [LARGE SCALE GENOMIC DNA]</scope>
</reference>
<gene>
    <name evidence="1" type="ordered locus">PA0553</name>
</gene>
<protein>
    <submittedName>
        <fullName evidence="1">Uncharacterized protein</fullName>
    </submittedName>
</protein>
<dbReference type="EMBL" id="AM422018">
    <property type="protein sequence ID" value="CAM11887.1"/>
    <property type="molecule type" value="Genomic_DNA"/>
</dbReference>
<dbReference type="Proteomes" id="UP000008323">
    <property type="component" value="Chromosome"/>
</dbReference>
<evidence type="ECO:0000313" key="2">
    <source>
        <dbReference type="Proteomes" id="UP000008323"/>
    </source>
</evidence>
<organism evidence="1 2">
    <name type="scientific">Phytoplasma australiense</name>
    <dbReference type="NCBI Taxonomy" id="59748"/>
    <lineage>
        <taxon>Bacteria</taxon>
        <taxon>Bacillati</taxon>
        <taxon>Mycoplasmatota</taxon>
        <taxon>Mollicutes</taxon>
        <taxon>Acholeplasmatales</taxon>
        <taxon>Acholeplasmataceae</taxon>
        <taxon>Candidatus Phytoplasma</taxon>
        <taxon>16SrXII (Stolbur group)</taxon>
    </lineage>
</organism>
<dbReference type="AlphaFoldDB" id="B1VAB4"/>
<proteinExistence type="predicted"/>
<sequence length="62" mass="7461">MFLERNIMEKTTNPQIKKVLFEEIFTEKNSAKKHEFKKYAKNALNFLLIIRMIQVISKFVIN</sequence>
<accession>B1VAB4</accession>